<keyword evidence="6" id="KW-1185">Reference proteome</keyword>
<dbReference type="SUPFAM" id="SSF57424">
    <property type="entry name" value="LDL receptor-like module"/>
    <property type="match status" value="1"/>
</dbReference>
<keyword evidence="4" id="KW-0472">Membrane</keyword>
<evidence type="ECO:0000313" key="6">
    <source>
        <dbReference type="Proteomes" id="UP000807504"/>
    </source>
</evidence>
<comment type="caution">
    <text evidence="5">The sequence shown here is derived from an EMBL/GenBank/DDBJ whole genome shotgun (WGS) entry which is preliminary data.</text>
</comment>
<dbReference type="Gene3D" id="4.10.400.10">
    <property type="entry name" value="Low-density Lipoprotein Receptor"/>
    <property type="match status" value="1"/>
</dbReference>
<organism evidence="5 6">
    <name type="scientific">Argiope bruennichi</name>
    <name type="common">Wasp spider</name>
    <name type="synonym">Aranea bruennichi</name>
    <dbReference type="NCBI Taxonomy" id="94029"/>
    <lineage>
        <taxon>Eukaryota</taxon>
        <taxon>Metazoa</taxon>
        <taxon>Ecdysozoa</taxon>
        <taxon>Arthropoda</taxon>
        <taxon>Chelicerata</taxon>
        <taxon>Arachnida</taxon>
        <taxon>Araneae</taxon>
        <taxon>Araneomorphae</taxon>
        <taxon>Entelegynae</taxon>
        <taxon>Araneoidea</taxon>
        <taxon>Araneidae</taxon>
        <taxon>Argiope</taxon>
    </lineage>
</organism>
<dbReference type="InterPro" id="IPR002172">
    <property type="entry name" value="LDrepeatLR_classA_rpt"/>
</dbReference>
<sequence>MYEVYYLNKFLDTSKAVISVGTYTNSSLILKGFEPSTYDRTNNTNFSVTIQIHDNEGVVVHITYLNIVGGCDSGEHIKISSRNKTATFCQRIFNPTIQPGSAYFYGTAVNISYITPSKVTGFLQLVVTGFTQGPCSSDNLFLCNSGICIWKGLACNSQDNCGDGSDENSPLSESKCQTHSFDDMSNFVPLFIALPLVLLGVTLVFYFCVRRQTEESQYDAADVIYVYQGDDDARIDETQPIETTRPKTDQGRSASIQNSEEMYHMKSRYSTDDSASDSTKAVKSVKDSS</sequence>
<feature type="transmembrane region" description="Helical" evidence="4">
    <location>
        <begin position="187"/>
        <end position="209"/>
    </location>
</feature>
<evidence type="ECO:0008006" key="7">
    <source>
        <dbReference type="Google" id="ProtNLM"/>
    </source>
</evidence>
<keyword evidence="4" id="KW-0812">Transmembrane</keyword>
<proteinExistence type="predicted"/>
<dbReference type="Pfam" id="PF00057">
    <property type="entry name" value="Ldl_recept_a"/>
    <property type="match status" value="1"/>
</dbReference>
<gene>
    <name evidence="5" type="ORF">HNY73_002700</name>
</gene>
<dbReference type="InterPro" id="IPR042333">
    <property type="entry name" value="LRAD2/Mig-13-like"/>
</dbReference>
<keyword evidence="4" id="KW-1133">Transmembrane helix</keyword>
<protein>
    <recommendedName>
        <fullName evidence="7">CUB domain-containing protein</fullName>
    </recommendedName>
</protein>
<dbReference type="PANTHER" id="PTHR24652">
    <property type="entry name" value="LOW-DENSITY LIPOPROTEIN RECEPTOR CLASS A DOMAIN-CONTAINING PROTEIN 2"/>
    <property type="match status" value="1"/>
</dbReference>
<evidence type="ECO:0000256" key="3">
    <source>
        <dbReference type="SAM" id="MobiDB-lite"/>
    </source>
</evidence>
<feature type="disulfide bond" evidence="2">
    <location>
        <begin position="143"/>
        <end position="161"/>
    </location>
</feature>
<name>A0A8T0FYP2_ARGBR</name>
<evidence type="ECO:0000256" key="4">
    <source>
        <dbReference type="SAM" id="Phobius"/>
    </source>
</evidence>
<feature type="region of interest" description="Disordered" evidence="3">
    <location>
        <begin position="236"/>
        <end position="289"/>
    </location>
</feature>
<reference evidence="5" key="1">
    <citation type="journal article" date="2020" name="bioRxiv">
        <title>Chromosome-level reference genome of the European wasp spider Argiope bruennichi: a resource for studies on range expansion and evolutionary adaptation.</title>
        <authorList>
            <person name="Sheffer M.M."/>
            <person name="Hoppe A."/>
            <person name="Krehenwinkel H."/>
            <person name="Uhl G."/>
            <person name="Kuss A.W."/>
            <person name="Jensen L."/>
            <person name="Jensen C."/>
            <person name="Gillespie R.G."/>
            <person name="Hoff K.J."/>
            <person name="Prost S."/>
        </authorList>
    </citation>
    <scope>NUCLEOTIDE SEQUENCE</scope>
</reference>
<dbReference type="SMART" id="SM00192">
    <property type="entry name" value="LDLa"/>
    <property type="match status" value="1"/>
</dbReference>
<dbReference type="Proteomes" id="UP000807504">
    <property type="component" value="Unassembled WGS sequence"/>
</dbReference>
<accession>A0A8T0FYP2</accession>
<evidence type="ECO:0000313" key="5">
    <source>
        <dbReference type="EMBL" id="KAF8794760.1"/>
    </source>
</evidence>
<comment type="caution">
    <text evidence="2">Lacks conserved residue(s) required for the propagation of feature annotation.</text>
</comment>
<dbReference type="CDD" id="cd00112">
    <property type="entry name" value="LDLa"/>
    <property type="match status" value="1"/>
</dbReference>
<evidence type="ECO:0000256" key="2">
    <source>
        <dbReference type="PROSITE-ProRule" id="PRU00124"/>
    </source>
</evidence>
<dbReference type="AlphaFoldDB" id="A0A8T0FYP2"/>
<keyword evidence="1 2" id="KW-1015">Disulfide bond</keyword>
<feature type="compositionally biased region" description="Low complexity" evidence="3">
    <location>
        <begin position="272"/>
        <end position="282"/>
    </location>
</feature>
<reference evidence="5" key="2">
    <citation type="submission" date="2020-06" db="EMBL/GenBank/DDBJ databases">
        <authorList>
            <person name="Sheffer M."/>
        </authorList>
    </citation>
    <scope>NUCLEOTIDE SEQUENCE</scope>
</reference>
<dbReference type="InterPro" id="IPR036055">
    <property type="entry name" value="LDL_receptor-like_sf"/>
</dbReference>
<evidence type="ECO:0000256" key="1">
    <source>
        <dbReference type="ARBA" id="ARBA00023157"/>
    </source>
</evidence>
<feature type="compositionally biased region" description="Polar residues" evidence="3">
    <location>
        <begin position="251"/>
        <end position="260"/>
    </location>
</feature>
<dbReference type="PROSITE" id="PS50068">
    <property type="entry name" value="LDLRA_2"/>
    <property type="match status" value="1"/>
</dbReference>
<dbReference type="EMBL" id="JABXBU010000002">
    <property type="protein sequence ID" value="KAF8794760.1"/>
    <property type="molecule type" value="Genomic_DNA"/>
</dbReference>